<protein>
    <recommendedName>
        <fullName evidence="1">DNA mimic protein DMP19 C-terminal domain-containing protein</fullName>
    </recommendedName>
</protein>
<gene>
    <name evidence="2" type="ORF">Q31a_51360</name>
</gene>
<dbReference type="KEGG" id="ahel:Q31a_51360"/>
<keyword evidence="3" id="KW-1185">Reference proteome</keyword>
<reference evidence="2 3" key="1">
    <citation type="submission" date="2019-02" db="EMBL/GenBank/DDBJ databases">
        <title>Deep-cultivation of Planctomycetes and their phenomic and genomic characterization uncovers novel biology.</title>
        <authorList>
            <person name="Wiegand S."/>
            <person name="Jogler M."/>
            <person name="Boedeker C."/>
            <person name="Pinto D."/>
            <person name="Vollmers J."/>
            <person name="Rivas-Marin E."/>
            <person name="Kohn T."/>
            <person name="Peeters S.H."/>
            <person name="Heuer A."/>
            <person name="Rast P."/>
            <person name="Oberbeckmann S."/>
            <person name="Bunk B."/>
            <person name="Jeske O."/>
            <person name="Meyerdierks A."/>
            <person name="Storesund J.E."/>
            <person name="Kallscheuer N."/>
            <person name="Luecker S."/>
            <person name="Lage O.M."/>
            <person name="Pohl T."/>
            <person name="Merkel B.J."/>
            <person name="Hornburger P."/>
            <person name="Mueller R.-W."/>
            <person name="Bruemmer F."/>
            <person name="Labrenz M."/>
            <person name="Spormann A.M."/>
            <person name="Op den Camp H."/>
            <person name="Overmann J."/>
            <person name="Amann R."/>
            <person name="Jetten M.S.M."/>
            <person name="Mascher T."/>
            <person name="Medema M.H."/>
            <person name="Devos D.P."/>
            <person name="Kaster A.-K."/>
            <person name="Ovreas L."/>
            <person name="Rohde M."/>
            <person name="Galperin M.Y."/>
            <person name="Jogler C."/>
        </authorList>
    </citation>
    <scope>NUCLEOTIDE SEQUENCE [LARGE SCALE GENOMIC DNA]</scope>
    <source>
        <strain evidence="2 3">Q31a</strain>
    </source>
</reference>
<accession>A0A518GDX5</accession>
<dbReference type="InterPro" id="IPR025402">
    <property type="entry name" value="DMP19_C"/>
</dbReference>
<dbReference type="Proteomes" id="UP000318017">
    <property type="component" value="Chromosome"/>
</dbReference>
<dbReference type="EMBL" id="CP036298">
    <property type="protein sequence ID" value="QDV26757.1"/>
    <property type="molecule type" value="Genomic_DNA"/>
</dbReference>
<dbReference type="Pfam" id="PF14300">
    <property type="entry name" value="DMP19"/>
    <property type="match status" value="1"/>
</dbReference>
<evidence type="ECO:0000313" key="2">
    <source>
        <dbReference type="EMBL" id="QDV26757.1"/>
    </source>
</evidence>
<dbReference type="AlphaFoldDB" id="A0A518GDX5"/>
<evidence type="ECO:0000259" key="1">
    <source>
        <dbReference type="Pfam" id="PF14300"/>
    </source>
</evidence>
<dbReference type="Gene3D" id="1.20.1420.60">
    <property type="match status" value="1"/>
</dbReference>
<proteinExistence type="predicted"/>
<organism evidence="2 3">
    <name type="scientific">Aureliella helgolandensis</name>
    <dbReference type="NCBI Taxonomy" id="2527968"/>
    <lineage>
        <taxon>Bacteria</taxon>
        <taxon>Pseudomonadati</taxon>
        <taxon>Planctomycetota</taxon>
        <taxon>Planctomycetia</taxon>
        <taxon>Pirellulales</taxon>
        <taxon>Pirellulaceae</taxon>
        <taxon>Aureliella</taxon>
    </lineage>
</organism>
<dbReference type="OrthoDB" id="285075at2"/>
<name>A0A518GDX5_9BACT</name>
<sequence>MHASGGGQRSFEINVISRHPVMRTVLPGCSLRSNTMEDEPRIFKLSRFRQNDEPFYRVWLGENETWSFENAWSDDGYDPTKCELPRDVQLLCAMNCGKSDIDNSGLYGLLDGYSGIFAPEMVEWCKRSGLDDVSNILEQAIAYFGPNFPRDVGRRHEILDAIPAIGERSDWDPFYRLDNEFFRVLSNNGNRYTDAANHWLRVVCGVGDH</sequence>
<feature type="domain" description="DNA mimic protein DMP19 C-terminal" evidence="1">
    <location>
        <begin position="83"/>
        <end position="199"/>
    </location>
</feature>
<evidence type="ECO:0000313" key="3">
    <source>
        <dbReference type="Proteomes" id="UP000318017"/>
    </source>
</evidence>